<dbReference type="Pfam" id="PF09489">
    <property type="entry name" value="CbtB"/>
    <property type="match status" value="1"/>
</dbReference>
<keyword evidence="1" id="KW-0812">Transmembrane</keyword>
<proteinExistence type="predicted"/>
<gene>
    <name evidence="2" type="ORF">HT102_10785</name>
</gene>
<dbReference type="RefSeq" id="WP_192039443.1">
    <property type="nucleotide sequence ID" value="NZ_JACYWE010000006.1"/>
</dbReference>
<evidence type="ECO:0000313" key="2">
    <source>
        <dbReference type="EMBL" id="MBD8506975.1"/>
    </source>
</evidence>
<keyword evidence="1" id="KW-0472">Membrane</keyword>
<dbReference type="EMBL" id="JACYWE010000006">
    <property type="protein sequence ID" value="MBD8506975.1"/>
    <property type="molecule type" value="Genomic_DNA"/>
</dbReference>
<organism evidence="2 3">
    <name type="scientific">Lolliginicoccus lacisalsi</name>
    <dbReference type="NCBI Taxonomy" id="2742202"/>
    <lineage>
        <taxon>Bacteria</taxon>
        <taxon>Bacillati</taxon>
        <taxon>Actinomycetota</taxon>
        <taxon>Actinomycetes</taxon>
        <taxon>Mycobacteriales</taxon>
        <taxon>Hoyosellaceae</taxon>
        <taxon>Lolliginicoccus</taxon>
    </lineage>
</organism>
<dbReference type="Proteomes" id="UP000642993">
    <property type="component" value="Unassembled WGS sequence"/>
</dbReference>
<reference evidence="2" key="1">
    <citation type="submission" date="2020-09" db="EMBL/GenBank/DDBJ databases">
        <title>Hoyosella lacisalsi sp. nov., a halotolerant actinobacterium isolated from soil of Lake Gudzhirganskoe.</title>
        <authorList>
            <person name="Yang Q."/>
            <person name="Guo P.Y."/>
            <person name="Liu S.W."/>
            <person name="Li F.N."/>
            <person name="Sun C.H."/>
        </authorList>
    </citation>
    <scope>NUCLEOTIDE SEQUENCE</scope>
    <source>
        <strain evidence="2">G463</strain>
    </source>
</reference>
<protein>
    <submittedName>
        <fullName evidence="2">CbtB-domain containing protein</fullName>
    </submittedName>
</protein>
<keyword evidence="3" id="KW-1185">Reference proteome</keyword>
<feature type="transmembrane region" description="Helical" evidence="1">
    <location>
        <begin position="16"/>
        <end position="36"/>
    </location>
</feature>
<accession>A0A927PLC7</accession>
<name>A0A927PLC7_9ACTN</name>
<dbReference type="AlphaFoldDB" id="A0A927PLC7"/>
<evidence type="ECO:0000256" key="1">
    <source>
        <dbReference type="SAM" id="Phobius"/>
    </source>
</evidence>
<comment type="caution">
    <text evidence="2">The sequence shown here is derived from an EMBL/GenBank/DDBJ whole genome shotgun (WGS) entry which is preliminary data.</text>
</comment>
<sequence>MTIQSTPRASSHPVRAALIALAIMAGAAVVLYIVAFEQGALTGTGMLMHELMHDGRHLMGVPCH</sequence>
<keyword evidence="1" id="KW-1133">Transmembrane helix</keyword>
<evidence type="ECO:0000313" key="3">
    <source>
        <dbReference type="Proteomes" id="UP000642993"/>
    </source>
</evidence>
<dbReference type="InterPro" id="IPR012667">
    <property type="entry name" value="CbtB_put"/>
</dbReference>